<reference evidence="12 13" key="1">
    <citation type="submission" date="2018-03" db="EMBL/GenBank/DDBJ databases">
        <title>Aquarubrobacter algicola gen. nov., sp. nov., a novel actinobacterium isolated from shallow eutrophic lake during the end of cyanobacterial harmful algal blooms.</title>
        <authorList>
            <person name="Chun S.J."/>
        </authorList>
    </citation>
    <scope>NUCLEOTIDE SEQUENCE [LARGE SCALE GENOMIC DNA]</scope>
    <source>
        <strain evidence="12 13">Seoho-28</strain>
    </source>
</reference>
<gene>
    <name evidence="12" type="primary">fliJ</name>
    <name evidence="12" type="ORF">C7Y72_05670</name>
</gene>
<dbReference type="GO" id="GO:0005886">
    <property type="term" value="C:plasma membrane"/>
    <property type="evidence" value="ECO:0007669"/>
    <property type="project" value="UniProtKB-SubCell"/>
</dbReference>
<keyword evidence="7" id="KW-1005">Bacterial flagellum biogenesis</keyword>
<keyword evidence="9" id="KW-0472">Membrane</keyword>
<dbReference type="NCBIfam" id="TIGR02473">
    <property type="entry name" value="flagell_FliJ"/>
    <property type="match status" value="1"/>
</dbReference>
<accession>A0A2T4UIV8</accession>
<keyword evidence="12" id="KW-0966">Cell projection</keyword>
<evidence type="ECO:0000256" key="4">
    <source>
        <dbReference type="ARBA" id="ARBA00022448"/>
    </source>
</evidence>
<dbReference type="GO" id="GO:0006935">
    <property type="term" value="P:chemotaxis"/>
    <property type="evidence" value="ECO:0007669"/>
    <property type="project" value="UniProtKB-KW"/>
</dbReference>
<keyword evidence="12" id="KW-0282">Flagellum</keyword>
<evidence type="ECO:0000256" key="11">
    <source>
        <dbReference type="SAM" id="MobiDB-lite"/>
    </source>
</evidence>
<protein>
    <recommendedName>
        <fullName evidence="3">Flagellar FliJ protein</fullName>
    </recommendedName>
</protein>
<dbReference type="EMBL" id="PYYB01000001">
    <property type="protein sequence ID" value="PTL59171.1"/>
    <property type="molecule type" value="Genomic_DNA"/>
</dbReference>
<dbReference type="InterPro" id="IPR012823">
    <property type="entry name" value="Flagell_FliJ"/>
</dbReference>
<evidence type="ECO:0000256" key="2">
    <source>
        <dbReference type="ARBA" id="ARBA00010004"/>
    </source>
</evidence>
<keyword evidence="4" id="KW-0813">Transport</keyword>
<dbReference type="AlphaFoldDB" id="A0A2T4UIV8"/>
<evidence type="ECO:0000256" key="3">
    <source>
        <dbReference type="ARBA" id="ARBA00020392"/>
    </source>
</evidence>
<keyword evidence="8" id="KW-0653">Protein transport</keyword>
<evidence type="ECO:0000256" key="8">
    <source>
        <dbReference type="ARBA" id="ARBA00022927"/>
    </source>
</evidence>
<evidence type="ECO:0000313" key="12">
    <source>
        <dbReference type="EMBL" id="PTL59171.1"/>
    </source>
</evidence>
<keyword evidence="13" id="KW-1185">Reference proteome</keyword>
<feature type="region of interest" description="Disordered" evidence="11">
    <location>
        <begin position="1"/>
        <end position="56"/>
    </location>
</feature>
<comment type="caution">
    <text evidence="12">The sequence shown here is derived from an EMBL/GenBank/DDBJ whole genome shotgun (WGS) entry which is preliminary data.</text>
</comment>
<dbReference type="InterPro" id="IPR053716">
    <property type="entry name" value="Flag_assembly_chemotaxis_eff"/>
</dbReference>
<evidence type="ECO:0000256" key="6">
    <source>
        <dbReference type="ARBA" id="ARBA00022500"/>
    </source>
</evidence>
<dbReference type="Gene3D" id="1.10.287.1700">
    <property type="match status" value="1"/>
</dbReference>
<keyword evidence="12" id="KW-0969">Cilium</keyword>
<dbReference type="GO" id="GO:0044781">
    <property type="term" value="P:bacterial-type flagellum organization"/>
    <property type="evidence" value="ECO:0007669"/>
    <property type="project" value="UniProtKB-KW"/>
</dbReference>
<dbReference type="GO" id="GO:0009288">
    <property type="term" value="C:bacterial-type flagellum"/>
    <property type="evidence" value="ECO:0007669"/>
    <property type="project" value="InterPro"/>
</dbReference>
<comment type="subcellular location">
    <subcellularLocation>
        <location evidence="1">Cell membrane</location>
        <topology evidence="1">Peripheral membrane protein</topology>
        <orientation evidence="1">Cytoplasmic side</orientation>
    </subcellularLocation>
</comment>
<keyword evidence="5" id="KW-1003">Cell membrane</keyword>
<keyword evidence="10" id="KW-1006">Bacterial flagellum protein export</keyword>
<sequence>MRTLTIRPGGAPRSRPPGARSADRSSSPSPEVGRRPRPASRGLHARGGPPTTPVMKERFDFGLERVRRVRVHDEDRAKEALAASLAHRERHEARLQAVAAQLESARFAAPLAAEAAVDVAALRARQAYVERLERTRLVAALEVDRADAEVDARRTVVTAASRKREVLDRLRDRQAAAHRLEIARAEGVRLDEIALQGHLRAKAA</sequence>
<feature type="compositionally biased region" description="Low complexity" evidence="11">
    <location>
        <begin position="7"/>
        <end position="30"/>
    </location>
</feature>
<dbReference type="Pfam" id="PF02050">
    <property type="entry name" value="FliJ"/>
    <property type="match status" value="1"/>
</dbReference>
<evidence type="ECO:0000256" key="9">
    <source>
        <dbReference type="ARBA" id="ARBA00023136"/>
    </source>
</evidence>
<dbReference type="GO" id="GO:0015031">
    <property type="term" value="P:protein transport"/>
    <property type="evidence" value="ECO:0007669"/>
    <property type="project" value="UniProtKB-KW"/>
</dbReference>
<keyword evidence="6" id="KW-0145">Chemotaxis</keyword>
<evidence type="ECO:0000256" key="7">
    <source>
        <dbReference type="ARBA" id="ARBA00022795"/>
    </source>
</evidence>
<name>A0A2T4UIV8_9ACTN</name>
<evidence type="ECO:0000313" key="13">
    <source>
        <dbReference type="Proteomes" id="UP000240739"/>
    </source>
</evidence>
<evidence type="ECO:0000256" key="5">
    <source>
        <dbReference type="ARBA" id="ARBA00022475"/>
    </source>
</evidence>
<evidence type="ECO:0000256" key="10">
    <source>
        <dbReference type="ARBA" id="ARBA00023225"/>
    </source>
</evidence>
<dbReference type="GO" id="GO:0071973">
    <property type="term" value="P:bacterial-type flagellum-dependent cell motility"/>
    <property type="evidence" value="ECO:0007669"/>
    <property type="project" value="InterPro"/>
</dbReference>
<dbReference type="Proteomes" id="UP000240739">
    <property type="component" value="Unassembled WGS sequence"/>
</dbReference>
<comment type="similarity">
    <text evidence="2">Belongs to the FliJ family.</text>
</comment>
<evidence type="ECO:0000256" key="1">
    <source>
        <dbReference type="ARBA" id="ARBA00004413"/>
    </source>
</evidence>
<proteinExistence type="inferred from homology"/>
<organism evidence="12 13">
    <name type="scientific">Paraconexibacter algicola</name>
    <dbReference type="NCBI Taxonomy" id="2133960"/>
    <lineage>
        <taxon>Bacteria</taxon>
        <taxon>Bacillati</taxon>
        <taxon>Actinomycetota</taxon>
        <taxon>Thermoleophilia</taxon>
        <taxon>Solirubrobacterales</taxon>
        <taxon>Paraconexibacteraceae</taxon>
        <taxon>Paraconexibacter</taxon>
    </lineage>
</organism>